<dbReference type="GO" id="GO:0000145">
    <property type="term" value="C:exocyst"/>
    <property type="evidence" value="ECO:0007669"/>
    <property type="project" value="TreeGrafter"/>
</dbReference>
<dbReference type="KEGG" id="csl:COCSUDRAFT_65015"/>
<evidence type="ECO:0000256" key="5">
    <source>
        <dbReference type="SAM" id="Coils"/>
    </source>
</evidence>
<feature type="region of interest" description="Disordered" evidence="6">
    <location>
        <begin position="220"/>
        <end position="259"/>
    </location>
</feature>
<evidence type="ECO:0000259" key="7">
    <source>
        <dbReference type="Pfam" id="PF04091"/>
    </source>
</evidence>
<keyword evidence="2" id="KW-0813">Transport</keyword>
<organism evidence="9 10">
    <name type="scientific">Coccomyxa subellipsoidea (strain C-169)</name>
    <name type="common">Green microalga</name>
    <dbReference type="NCBI Taxonomy" id="574566"/>
    <lineage>
        <taxon>Eukaryota</taxon>
        <taxon>Viridiplantae</taxon>
        <taxon>Chlorophyta</taxon>
        <taxon>core chlorophytes</taxon>
        <taxon>Trebouxiophyceae</taxon>
        <taxon>Trebouxiophyceae incertae sedis</taxon>
        <taxon>Coccomyxaceae</taxon>
        <taxon>Coccomyxa</taxon>
        <taxon>Coccomyxa subellipsoidea</taxon>
    </lineage>
</organism>
<feature type="compositionally biased region" description="Polar residues" evidence="6">
    <location>
        <begin position="237"/>
        <end position="247"/>
    </location>
</feature>
<comment type="similarity">
    <text evidence="1">Belongs to the SEC15 family.</text>
</comment>
<gene>
    <name evidence="9" type="ORF">COCSUDRAFT_65015</name>
</gene>
<name>I0Z697_COCSC</name>
<dbReference type="EMBL" id="AGSI01000003">
    <property type="protein sequence ID" value="EIE26166.1"/>
    <property type="molecule type" value="Genomic_DNA"/>
</dbReference>
<dbReference type="GO" id="GO:0006886">
    <property type="term" value="P:intracellular protein transport"/>
    <property type="evidence" value="ECO:0007669"/>
    <property type="project" value="InterPro"/>
</dbReference>
<feature type="coiled-coil region" evidence="5">
    <location>
        <begin position="124"/>
        <end position="151"/>
    </location>
</feature>
<reference evidence="9 10" key="1">
    <citation type="journal article" date="2012" name="Genome Biol.">
        <title>The genome of the polar eukaryotic microalga coccomyxa subellipsoidea reveals traits of cold adaptation.</title>
        <authorList>
            <person name="Blanc G."/>
            <person name="Agarkova I."/>
            <person name="Grimwood J."/>
            <person name="Kuo A."/>
            <person name="Brueggeman A."/>
            <person name="Dunigan D."/>
            <person name="Gurnon J."/>
            <person name="Ladunga I."/>
            <person name="Lindquist E."/>
            <person name="Lucas S."/>
            <person name="Pangilinan J."/>
            <person name="Proschold T."/>
            <person name="Salamov A."/>
            <person name="Schmutz J."/>
            <person name="Weeks D."/>
            <person name="Yamada T."/>
            <person name="Claverie J.M."/>
            <person name="Grigoriev I."/>
            <person name="Van Etten J."/>
            <person name="Lomsadze A."/>
            <person name="Borodovsky M."/>
        </authorList>
    </citation>
    <scope>NUCLEOTIDE SEQUENCE [LARGE SCALE GENOMIC DNA]</scope>
    <source>
        <strain evidence="9 10">C-169</strain>
    </source>
</reference>
<dbReference type="GO" id="GO:0016020">
    <property type="term" value="C:membrane"/>
    <property type="evidence" value="ECO:0007669"/>
    <property type="project" value="TreeGrafter"/>
</dbReference>
<evidence type="ECO:0000313" key="10">
    <source>
        <dbReference type="Proteomes" id="UP000007264"/>
    </source>
</evidence>
<dbReference type="OrthoDB" id="10267033at2759"/>
<dbReference type="GO" id="GO:0006893">
    <property type="term" value="P:Golgi to plasma membrane transport"/>
    <property type="evidence" value="ECO:0007669"/>
    <property type="project" value="TreeGrafter"/>
</dbReference>
<sequence length="930" mass="99987">MGSSRKDDVYEDGLGALSIRELVESALEQEDIMPVVRLVFDAPSASALPNGRDESRNDPSDEEEDEGDEDGEGGLPLNGRSRGRDAKQAGGGSRAAAVIAMLHQVSEEQVQEISQVCRSNTDEIAGSMQELERMQASVEELREQVGEAQTGLQGLGEGLLKILEMLQEASHVLGAIRESRKAVEVAIRLLQMTAAAGHFLRENRLYKSFRLLQRIRESLPTSSSADDAKPGPALTSARGSMSRTMSSKGGAPDAASMAAAGERNSGLQLGNLQKVLLERVDTLTRALEQKAVTDFNDWLVSVRAEARVVGMRVLCRAAADRAREEAAARQRRQLHAQLPAIAEAGRTPTGAADGGSSGEALRLDPKANPAAAEILADPPPDSGSEVLGNINMTLLLRCVQVHGCLGRLGAFQESYQRNRRLQLNSDLAPPANFLEGYRPFIAQLAGFFVIEDRVQRRCHALCAGAQADAGWETAVAVLKTVLNIAFDTTTSAAAMLRMKDFVLLVCSALGNCGYHVVPVQEILMSGRAKYQELLCTALAAQLAAQVAHPTSPAALALWAQESPLLPAEVPDEATAAALRALGLPLSLAAEDLPLPPFAAPFSGVVPFLLRLFRGFVEDCVAYLTGLVSSAEVLPVVRQQRDKMLARVAIGALQASLEALSMRDLGRAMQAVTDAWALGAAMPALDEFTYLRARGGEMRERVGSRSPRKEQRGAFQISSASTSSGAANLQAHWAGLQEAAERVVVRVLARAAAWLPELPPKAAAGSSPYINEILDFLTDSLNLGARMLPREPYCAVSRAAMTFLGDAVMDLLTEDAIPAYNMYALQQLSKDVAKLKAFAEASDVPDMVEGLAEPEQFCRLMTSNTLEELLDAKARSEHYAAMNLRRLCTVLNKYREIGDKASYTGSHSVIRSKQPEVDKVIKALKNVQPGD</sequence>
<evidence type="ECO:0000256" key="6">
    <source>
        <dbReference type="SAM" id="MobiDB-lite"/>
    </source>
</evidence>
<dbReference type="PANTHER" id="PTHR12702:SF0">
    <property type="entry name" value="EXOCYST COMPLEX COMPONENT 6"/>
    <property type="match status" value="1"/>
</dbReference>
<dbReference type="eggNOG" id="KOG2176">
    <property type="taxonomic scope" value="Eukaryota"/>
</dbReference>
<dbReference type="InterPro" id="IPR042045">
    <property type="entry name" value="EXOC6/Sec15_C_dom1"/>
</dbReference>
<dbReference type="Gene3D" id="1.20.58.670">
    <property type="entry name" value="Dsl1p vesicle tethering complex, Tip20p subunit, domain D"/>
    <property type="match status" value="1"/>
</dbReference>
<evidence type="ECO:0000256" key="4">
    <source>
        <dbReference type="ARBA" id="ARBA00023054"/>
    </source>
</evidence>
<feature type="compositionally biased region" description="Low complexity" evidence="6">
    <location>
        <begin position="249"/>
        <end position="259"/>
    </location>
</feature>
<dbReference type="Proteomes" id="UP000007264">
    <property type="component" value="Unassembled WGS sequence"/>
</dbReference>
<proteinExistence type="inferred from homology"/>
<dbReference type="RefSeq" id="XP_005650710.1">
    <property type="nucleotide sequence ID" value="XM_005650653.1"/>
</dbReference>
<dbReference type="GO" id="GO:0090522">
    <property type="term" value="P:vesicle tethering involved in exocytosis"/>
    <property type="evidence" value="ECO:0007669"/>
    <property type="project" value="InterPro"/>
</dbReference>
<dbReference type="InterPro" id="IPR046361">
    <property type="entry name" value="EXOC6/Sec15_C"/>
</dbReference>
<evidence type="ECO:0000259" key="8">
    <source>
        <dbReference type="Pfam" id="PF20651"/>
    </source>
</evidence>
<feature type="compositionally biased region" description="Acidic residues" evidence="6">
    <location>
        <begin position="60"/>
        <end position="72"/>
    </location>
</feature>
<dbReference type="AlphaFoldDB" id="I0Z697"/>
<dbReference type="InterPro" id="IPR007225">
    <property type="entry name" value="EXOC6/Sec15"/>
</dbReference>
<evidence type="ECO:0000256" key="2">
    <source>
        <dbReference type="ARBA" id="ARBA00022448"/>
    </source>
</evidence>
<dbReference type="InterPro" id="IPR048359">
    <property type="entry name" value="EXOC6_Sec15_N"/>
</dbReference>
<keyword evidence="10" id="KW-1185">Reference proteome</keyword>
<feature type="domain" description="Exocyst complex subunit EXOC6/Sec15 C-terminal" evidence="7">
    <location>
        <begin position="593"/>
        <end position="892"/>
    </location>
</feature>
<dbReference type="Pfam" id="PF20651">
    <property type="entry name" value="EXOC6_Sec15_N"/>
    <property type="match status" value="1"/>
</dbReference>
<dbReference type="InterPro" id="IPR042044">
    <property type="entry name" value="EXOC6PINT-1/Sec15/Tip20_C_dom2"/>
</dbReference>
<keyword evidence="4 5" id="KW-0175">Coiled coil</keyword>
<dbReference type="STRING" id="574566.I0Z697"/>
<evidence type="ECO:0000313" key="9">
    <source>
        <dbReference type="EMBL" id="EIE26166.1"/>
    </source>
</evidence>
<comment type="caution">
    <text evidence="9">The sequence shown here is derived from an EMBL/GenBank/DDBJ whole genome shotgun (WGS) entry which is preliminary data.</text>
</comment>
<keyword evidence="3" id="KW-0268">Exocytosis</keyword>
<protein>
    <recommendedName>
        <fullName evidence="11">Exocyst complex component</fullName>
    </recommendedName>
</protein>
<accession>I0Z697</accession>
<feature type="domain" description="Exocyst complex component EXOC6/Sec15 N-terminal" evidence="8">
    <location>
        <begin position="102"/>
        <end position="217"/>
    </location>
</feature>
<evidence type="ECO:0000256" key="3">
    <source>
        <dbReference type="ARBA" id="ARBA00022483"/>
    </source>
</evidence>
<feature type="compositionally biased region" description="Basic and acidic residues" evidence="6">
    <location>
        <begin position="698"/>
        <end position="711"/>
    </location>
</feature>
<dbReference type="Gene3D" id="1.10.357.30">
    <property type="entry name" value="Exocyst complex subunit Sec15 C-terminal domain, N-terminal subdomain"/>
    <property type="match status" value="1"/>
</dbReference>
<feature type="region of interest" description="Disordered" evidence="6">
    <location>
        <begin position="42"/>
        <end position="90"/>
    </location>
</feature>
<evidence type="ECO:0000256" key="1">
    <source>
        <dbReference type="ARBA" id="ARBA00007944"/>
    </source>
</evidence>
<feature type="region of interest" description="Disordered" evidence="6">
    <location>
        <begin position="698"/>
        <end position="718"/>
    </location>
</feature>
<dbReference type="Pfam" id="PF04091">
    <property type="entry name" value="Sec15_C"/>
    <property type="match status" value="1"/>
</dbReference>
<dbReference type="GeneID" id="17044170"/>
<dbReference type="PANTHER" id="PTHR12702">
    <property type="entry name" value="SEC15"/>
    <property type="match status" value="1"/>
</dbReference>
<evidence type="ECO:0008006" key="11">
    <source>
        <dbReference type="Google" id="ProtNLM"/>
    </source>
</evidence>